<keyword evidence="8 12" id="KW-0472">Membrane</keyword>
<dbReference type="PANTHER" id="PTHR12385:SF42">
    <property type="entry name" value="CHOLINE TRANSPORTER-LIKE PROTEIN 5"/>
    <property type="match status" value="1"/>
</dbReference>
<evidence type="ECO:0000256" key="10">
    <source>
        <dbReference type="ARBA" id="ARBA00035093"/>
    </source>
</evidence>
<keyword evidence="6 12" id="KW-0812">Transmembrane</keyword>
<comment type="catalytic activity">
    <reaction evidence="10">
        <text>choline(out) + n H(+)(in) = choline(in) + n H(+)(out)</text>
        <dbReference type="Rhea" id="RHEA:75463"/>
        <dbReference type="ChEBI" id="CHEBI:15354"/>
        <dbReference type="ChEBI" id="CHEBI:15378"/>
    </reaction>
</comment>
<dbReference type="AlphaFoldDB" id="A0A8C6TRS9"/>
<evidence type="ECO:0000256" key="12">
    <source>
        <dbReference type="RuleBase" id="RU368066"/>
    </source>
</evidence>
<evidence type="ECO:0000256" key="4">
    <source>
        <dbReference type="ARBA" id="ARBA00022449"/>
    </source>
</evidence>
<evidence type="ECO:0000256" key="9">
    <source>
        <dbReference type="ARBA" id="ARBA00023180"/>
    </source>
</evidence>
<dbReference type="PANTHER" id="PTHR12385">
    <property type="entry name" value="CHOLINE TRANSPORTER-LIKE (SLC FAMILY 44)"/>
    <property type="match status" value="1"/>
</dbReference>
<evidence type="ECO:0000256" key="6">
    <source>
        <dbReference type="ARBA" id="ARBA00022692"/>
    </source>
</evidence>
<evidence type="ECO:0000256" key="11">
    <source>
        <dbReference type="ARBA" id="ARBA00037726"/>
    </source>
</evidence>
<evidence type="ECO:0000256" key="1">
    <source>
        <dbReference type="ARBA" id="ARBA00004651"/>
    </source>
</evidence>
<dbReference type="GO" id="GO:0005886">
    <property type="term" value="C:plasma membrane"/>
    <property type="evidence" value="ECO:0007669"/>
    <property type="project" value="UniProtKB-SubCell"/>
</dbReference>
<feature type="transmembrane region" description="Helical" evidence="12">
    <location>
        <begin position="152"/>
        <end position="183"/>
    </location>
</feature>
<comment type="caution">
    <text evidence="12">Lacks conserved residue(s) required for the propagation of feature annotation.</text>
</comment>
<evidence type="ECO:0000313" key="13">
    <source>
        <dbReference type="Ensembl" id="ENSNMLP00000024289.1"/>
    </source>
</evidence>
<reference evidence="13" key="2">
    <citation type="submission" date="2025-09" db="UniProtKB">
        <authorList>
            <consortium name="Ensembl"/>
        </authorList>
    </citation>
    <scope>IDENTIFICATION</scope>
</reference>
<reference evidence="13" key="1">
    <citation type="submission" date="2025-08" db="UniProtKB">
        <authorList>
            <consortium name="Ensembl"/>
        </authorList>
    </citation>
    <scope>IDENTIFICATION</scope>
</reference>
<keyword evidence="3" id="KW-0813">Transport</keyword>
<protein>
    <recommendedName>
        <fullName evidence="12">Choline transporter-like protein</fullName>
    </recommendedName>
</protein>
<comment type="subcellular location">
    <subcellularLocation>
        <location evidence="1 12">Cell membrane</location>
        <topology evidence="1 12">Multi-pass membrane protein</topology>
    </subcellularLocation>
</comment>
<organism evidence="13 14">
    <name type="scientific">Neogobius melanostomus</name>
    <name type="common">round goby</name>
    <dbReference type="NCBI Taxonomy" id="47308"/>
    <lineage>
        <taxon>Eukaryota</taxon>
        <taxon>Metazoa</taxon>
        <taxon>Chordata</taxon>
        <taxon>Craniata</taxon>
        <taxon>Vertebrata</taxon>
        <taxon>Euteleostomi</taxon>
        <taxon>Actinopterygii</taxon>
        <taxon>Neopterygii</taxon>
        <taxon>Teleostei</taxon>
        <taxon>Neoteleostei</taxon>
        <taxon>Acanthomorphata</taxon>
        <taxon>Gobiaria</taxon>
        <taxon>Gobiiformes</taxon>
        <taxon>Gobioidei</taxon>
        <taxon>Gobiidae</taxon>
        <taxon>Benthophilinae</taxon>
        <taxon>Neogobiini</taxon>
        <taxon>Neogobius</taxon>
    </lineage>
</organism>
<dbReference type="GO" id="GO:0015297">
    <property type="term" value="F:antiporter activity"/>
    <property type="evidence" value="ECO:0007669"/>
    <property type="project" value="UniProtKB-KW"/>
</dbReference>
<keyword evidence="9" id="KW-0325">Glycoprotein</keyword>
<keyword evidence="5" id="KW-1003">Cell membrane</keyword>
<comment type="similarity">
    <text evidence="2 12">Belongs to the CTL (choline transporter-like) family.</text>
</comment>
<evidence type="ECO:0000313" key="14">
    <source>
        <dbReference type="Proteomes" id="UP000694523"/>
    </source>
</evidence>
<accession>A0A8C6TRS9</accession>
<feature type="transmembrane region" description="Helical" evidence="12">
    <location>
        <begin position="203"/>
        <end position="227"/>
    </location>
</feature>
<evidence type="ECO:0000256" key="3">
    <source>
        <dbReference type="ARBA" id="ARBA00022448"/>
    </source>
</evidence>
<evidence type="ECO:0000256" key="5">
    <source>
        <dbReference type="ARBA" id="ARBA00022475"/>
    </source>
</evidence>
<evidence type="ECO:0000256" key="8">
    <source>
        <dbReference type="ARBA" id="ARBA00023136"/>
    </source>
</evidence>
<dbReference type="InterPro" id="IPR007603">
    <property type="entry name" value="Choline_transptr-like"/>
</dbReference>
<comment type="function">
    <text evidence="11">Choline/H+ antiporter.</text>
</comment>
<evidence type="ECO:0000256" key="2">
    <source>
        <dbReference type="ARBA" id="ARBA00007168"/>
    </source>
</evidence>
<dbReference type="Proteomes" id="UP000694523">
    <property type="component" value="Unplaced"/>
</dbReference>
<comment type="function">
    <text evidence="12">Choline transporter.</text>
</comment>
<name>A0A8C6TRS9_9GOBI</name>
<proteinExistence type="inferred from homology"/>
<keyword evidence="14" id="KW-1185">Reference proteome</keyword>
<dbReference type="Pfam" id="PF04515">
    <property type="entry name" value="Choline_transpo"/>
    <property type="match status" value="1"/>
</dbReference>
<feature type="transmembrane region" description="Helical" evidence="12">
    <location>
        <begin position="51"/>
        <end position="84"/>
    </location>
</feature>
<sequence length="375" mass="42410">PPGPSVFQRCLPDLSTHNGTTTVANRTQGITGLLDTREMGLKIMEDYAKSWFWILIAVGQITSSLFYPVVTFILLTICISYWALTALYPSLTSSGEAVYRVMSPDQSCPHANSTCTPQVMVHSAPSCMGSQCLFAFYGGETLLHRHLPRLQLFNLLVLLWLLNFSLALQRCTLAGAFSSYYWAQRKPQDVPPCPLYSSFTRTLRYHTGTLAFGSLLLSVVQLLRIILEYLQAKLTGLDNPVSRFILCCLRCCFWCLDRFLRYMNNNTYIMVRREIISITYTQAAVQSFSLWMVDRLTDVLLFLGKVLIAAAVGKMTVALGSYLIAHGFFSVYAMCVDTLFLCFCDDLERNDGSPERPYFMSPELHRILGKPKPWH</sequence>
<evidence type="ECO:0000256" key="7">
    <source>
        <dbReference type="ARBA" id="ARBA00022989"/>
    </source>
</evidence>
<dbReference type="Ensembl" id="ENSNMLT00000027180.1">
    <property type="protein sequence ID" value="ENSNMLP00000024289.1"/>
    <property type="gene ID" value="ENSNMLG00000015595.1"/>
</dbReference>
<keyword evidence="4" id="KW-0050">Antiport</keyword>
<keyword evidence="7 12" id="KW-1133">Transmembrane helix</keyword>